<keyword evidence="1 5" id="KW-0489">Methyltransferase</keyword>
<name>A0A8J7W6I1_9EURY</name>
<evidence type="ECO:0000256" key="4">
    <source>
        <dbReference type="ARBA" id="ARBA00038303"/>
    </source>
</evidence>
<evidence type="ECO:0000313" key="7">
    <source>
        <dbReference type="Proteomes" id="UP000730161"/>
    </source>
</evidence>
<feature type="binding site" evidence="5">
    <location>
        <position position="73"/>
    </location>
    <ligand>
        <name>S-adenosyl-L-methionine</name>
        <dbReference type="ChEBI" id="CHEBI:59789"/>
    </ligand>
</feature>
<protein>
    <recommendedName>
        <fullName evidence="5">Putative ribosomal RNA large subunit methyltransferase H</fullName>
        <ecNumber evidence="5">2.1.1.177</ecNumber>
    </recommendedName>
    <alternativeName>
        <fullName evidence="5">23S rRNA (pseudouridine1915-N3)-methyltransferase</fullName>
    </alternativeName>
    <alternativeName>
        <fullName evidence="5">rRNA (pseudouridine-N3-)-methyltransferase RlmH</fullName>
    </alternativeName>
</protein>
<dbReference type="HAMAP" id="MF_00658">
    <property type="entry name" value="23SrRNA_methyltr_H"/>
    <property type="match status" value="1"/>
</dbReference>
<evidence type="ECO:0000256" key="2">
    <source>
        <dbReference type="ARBA" id="ARBA00022679"/>
    </source>
</evidence>
<dbReference type="EC" id="2.1.1.177" evidence="5"/>
<dbReference type="PANTHER" id="PTHR33603">
    <property type="entry name" value="METHYLTRANSFERASE"/>
    <property type="match status" value="1"/>
</dbReference>
<evidence type="ECO:0000256" key="3">
    <source>
        <dbReference type="ARBA" id="ARBA00022691"/>
    </source>
</evidence>
<evidence type="ECO:0000313" key="6">
    <source>
        <dbReference type="EMBL" id="MBR1369226.1"/>
    </source>
</evidence>
<dbReference type="OrthoDB" id="111266at2157"/>
<keyword evidence="7" id="KW-1185">Reference proteome</keyword>
<dbReference type="CDD" id="cd18081">
    <property type="entry name" value="RlmH-like"/>
    <property type="match status" value="1"/>
</dbReference>
<comment type="caution">
    <text evidence="6">The sequence shown here is derived from an EMBL/GenBank/DDBJ whole genome shotgun (WGS) entry which is preliminary data.</text>
</comment>
<dbReference type="PIRSF" id="PIRSF004505">
    <property type="entry name" value="MT_bac"/>
    <property type="match status" value="1"/>
</dbReference>
<sequence>MHIRIIAIGKVKDSWMKEGIRDLHSRLRPYTRLSITEFPEEKYSSEGEKRRAMEREGATLLAASKDPALLIALDPAGKEMPSEAFADLVREREIAGTGDLVFLIGGPDGLSDEVKKRSDLLLSLSEMTFPHTLARLLLLEQIYRAFRIIRGEPYHR</sequence>
<comment type="function">
    <text evidence="5">Specifically methylates the pseudouridine at position 1915 (m3Psi1915) in 23S rRNA.</text>
</comment>
<dbReference type="InterPro" id="IPR003742">
    <property type="entry name" value="RlmH-like"/>
</dbReference>
<evidence type="ECO:0000256" key="1">
    <source>
        <dbReference type="ARBA" id="ARBA00022603"/>
    </source>
</evidence>
<dbReference type="SUPFAM" id="SSF75217">
    <property type="entry name" value="alpha/beta knot"/>
    <property type="match status" value="1"/>
</dbReference>
<proteinExistence type="inferred from homology"/>
<dbReference type="RefSeq" id="WP_211530923.1">
    <property type="nucleotide sequence ID" value="NZ_JWHL01000010.1"/>
</dbReference>
<dbReference type="GO" id="GO:0005737">
    <property type="term" value="C:cytoplasm"/>
    <property type="evidence" value="ECO:0007669"/>
    <property type="project" value="UniProtKB-SubCell"/>
</dbReference>
<dbReference type="PANTHER" id="PTHR33603:SF1">
    <property type="entry name" value="RIBOSOMAL RNA LARGE SUBUNIT METHYLTRANSFERASE H"/>
    <property type="match status" value="1"/>
</dbReference>
<dbReference type="InterPro" id="IPR029028">
    <property type="entry name" value="Alpha/beta_knot_MTases"/>
</dbReference>
<dbReference type="EMBL" id="JWHL01000010">
    <property type="protein sequence ID" value="MBR1369226.1"/>
    <property type="molecule type" value="Genomic_DNA"/>
</dbReference>
<dbReference type="InterPro" id="IPR029026">
    <property type="entry name" value="tRNA_m1G_MTases_N"/>
</dbReference>
<accession>A0A8J7W6I1</accession>
<keyword evidence="5" id="KW-0698">rRNA processing</keyword>
<comment type="similarity">
    <text evidence="4 5">Belongs to the RNA methyltransferase RlmH family.</text>
</comment>
<keyword evidence="2 5" id="KW-0808">Transferase</keyword>
<keyword evidence="3 5" id="KW-0949">S-adenosyl-L-methionine</keyword>
<dbReference type="Proteomes" id="UP000730161">
    <property type="component" value="Unassembled WGS sequence"/>
</dbReference>
<dbReference type="AlphaFoldDB" id="A0A8J7W6I1"/>
<dbReference type="Pfam" id="PF02590">
    <property type="entry name" value="SPOUT_MTase"/>
    <property type="match status" value="1"/>
</dbReference>
<comment type="subcellular location">
    <subcellularLocation>
        <location evidence="5">Cytoplasm</location>
    </subcellularLocation>
</comment>
<organism evidence="6 7">
    <name type="scientific">Methanocalculus chunghsingensis</name>
    <dbReference type="NCBI Taxonomy" id="156457"/>
    <lineage>
        <taxon>Archaea</taxon>
        <taxon>Methanobacteriati</taxon>
        <taxon>Methanobacteriota</taxon>
        <taxon>Stenosarchaea group</taxon>
        <taxon>Methanomicrobia</taxon>
        <taxon>Methanomicrobiales</taxon>
        <taxon>Methanocalculaceae</taxon>
        <taxon>Methanocalculus</taxon>
    </lineage>
</organism>
<reference evidence="6" key="1">
    <citation type="submission" date="2014-12" db="EMBL/GenBank/DDBJ databases">
        <authorList>
            <person name="Huang H.-H."/>
            <person name="Chen S.-C."/>
            <person name="Lai M.-C."/>
        </authorList>
    </citation>
    <scope>NUCLEOTIDE SEQUENCE</scope>
    <source>
        <strain evidence="6">K1F9705b</strain>
    </source>
</reference>
<keyword evidence="5" id="KW-0963">Cytoplasm</keyword>
<comment type="catalytic activity">
    <reaction evidence="5">
        <text>pseudouridine(1915) in 23S rRNA + S-adenosyl-L-methionine = N(3)-methylpseudouridine(1915) in 23S rRNA + S-adenosyl-L-homocysteine + H(+)</text>
        <dbReference type="Rhea" id="RHEA:42752"/>
        <dbReference type="Rhea" id="RHEA-COMP:10221"/>
        <dbReference type="Rhea" id="RHEA-COMP:10222"/>
        <dbReference type="ChEBI" id="CHEBI:15378"/>
        <dbReference type="ChEBI" id="CHEBI:57856"/>
        <dbReference type="ChEBI" id="CHEBI:59789"/>
        <dbReference type="ChEBI" id="CHEBI:65314"/>
        <dbReference type="ChEBI" id="CHEBI:74486"/>
        <dbReference type="EC" id="2.1.1.177"/>
    </reaction>
</comment>
<gene>
    <name evidence="5" type="primary">rlmH</name>
    <name evidence="6" type="ORF">RJ53_06845</name>
</gene>
<dbReference type="GO" id="GO:0070038">
    <property type="term" value="F:rRNA (pseudouridine-N3-)-methyltransferase activity"/>
    <property type="evidence" value="ECO:0007669"/>
    <property type="project" value="UniProtKB-UniRule"/>
</dbReference>
<dbReference type="Gene3D" id="3.40.1280.10">
    <property type="match status" value="1"/>
</dbReference>
<feature type="binding site" evidence="5">
    <location>
        <begin position="124"/>
        <end position="129"/>
    </location>
    <ligand>
        <name>S-adenosyl-L-methionine</name>
        <dbReference type="ChEBI" id="CHEBI:59789"/>
    </ligand>
</feature>
<feature type="binding site" evidence="5">
    <location>
        <position position="105"/>
    </location>
    <ligand>
        <name>S-adenosyl-L-methionine</name>
        <dbReference type="ChEBI" id="CHEBI:59789"/>
    </ligand>
</feature>
<evidence type="ECO:0000256" key="5">
    <source>
        <dbReference type="HAMAP-Rule" id="MF_00658"/>
    </source>
</evidence>